<organism evidence="2 3">
    <name type="scientific">Paradesertivirga mongoliensis</name>
    <dbReference type="NCBI Taxonomy" id="2100740"/>
    <lineage>
        <taxon>Bacteria</taxon>
        <taxon>Pseudomonadati</taxon>
        <taxon>Bacteroidota</taxon>
        <taxon>Sphingobacteriia</taxon>
        <taxon>Sphingobacteriales</taxon>
        <taxon>Sphingobacteriaceae</taxon>
        <taxon>Paradesertivirga</taxon>
    </lineage>
</organism>
<evidence type="ECO:0000256" key="1">
    <source>
        <dbReference type="SAM" id="Phobius"/>
    </source>
</evidence>
<comment type="caution">
    <text evidence="2">The sequence shown here is derived from an EMBL/GenBank/DDBJ whole genome shotgun (WGS) entry which is preliminary data.</text>
</comment>
<dbReference type="EMBL" id="JBHUHZ010000002">
    <property type="protein sequence ID" value="MFD2163402.1"/>
    <property type="molecule type" value="Genomic_DNA"/>
</dbReference>
<dbReference type="RefSeq" id="WP_255900932.1">
    <property type="nucleotide sequence ID" value="NZ_JAFMZO010000002.1"/>
</dbReference>
<evidence type="ECO:0008006" key="4">
    <source>
        <dbReference type="Google" id="ProtNLM"/>
    </source>
</evidence>
<keyword evidence="1" id="KW-0472">Membrane</keyword>
<reference evidence="3" key="1">
    <citation type="journal article" date="2019" name="Int. J. Syst. Evol. Microbiol.">
        <title>The Global Catalogue of Microorganisms (GCM) 10K type strain sequencing project: providing services to taxonomists for standard genome sequencing and annotation.</title>
        <authorList>
            <consortium name="The Broad Institute Genomics Platform"/>
            <consortium name="The Broad Institute Genome Sequencing Center for Infectious Disease"/>
            <person name="Wu L."/>
            <person name="Ma J."/>
        </authorList>
    </citation>
    <scope>NUCLEOTIDE SEQUENCE [LARGE SCALE GENOMIC DNA]</scope>
    <source>
        <strain evidence="3">KCTC 42217</strain>
    </source>
</reference>
<gene>
    <name evidence="2" type="ORF">ACFSJU_13425</name>
</gene>
<evidence type="ECO:0000313" key="2">
    <source>
        <dbReference type="EMBL" id="MFD2163402.1"/>
    </source>
</evidence>
<protein>
    <recommendedName>
        <fullName evidence="4">DUF3139 domain-containing protein</fullName>
    </recommendedName>
</protein>
<keyword evidence="1" id="KW-1133">Transmembrane helix</keyword>
<keyword evidence="1" id="KW-0812">Transmembrane</keyword>
<proteinExistence type="predicted"/>
<keyword evidence="3" id="KW-1185">Reference proteome</keyword>
<evidence type="ECO:0000313" key="3">
    <source>
        <dbReference type="Proteomes" id="UP001597387"/>
    </source>
</evidence>
<feature type="transmembrane region" description="Helical" evidence="1">
    <location>
        <begin position="6"/>
        <end position="26"/>
    </location>
</feature>
<dbReference type="Proteomes" id="UP001597387">
    <property type="component" value="Unassembled WGS sequence"/>
</dbReference>
<accession>A0ABW4ZPJ9</accession>
<name>A0ABW4ZPJ9_9SPHI</name>
<sequence>MKTSNILLLSAIAVAIICLVAYNFELKAEYLTIKKRGIEYYKDNRFNEYHQVKISKFENLDFLAANCIRVNVEYGEKEAVWVRKWDKDYIKVNQDGNTVSVSLNKKGMEKLSDNRELKSLLSVQELIE</sequence>